<dbReference type="OrthoDB" id="2079827at2"/>
<keyword evidence="1" id="KW-0812">Transmembrane</keyword>
<name>A0A410PTV5_9FIRM</name>
<dbReference type="Proteomes" id="UP000287601">
    <property type="component" value="Chromosome"/>
</dbReference>
<dbReference type="KEGG" id="amij:EQM06_03200"/>
<sequence length="449" mass="49438">MNISNETLQKIAAANRANPYADIIPYETGVGMPTINYSGFFVQPGECIIYAAPAQTFKDKNQVVGYTGKSAGASFRVAKGVTVRTGSSGGKPIRGTVRDHNYGDLIISNKRVVFIGKDDSFDFPIEKVSAVKILDRQSFVLQSGRTSKNIAMDPAIVAYAAGFISYVQKEVAAGIDVYKNHQATLTPEQAAYCDAVRQECAKVRVPKKKNKNGCLWTVVKVLFALVILVAAIGIIGSIIGGNDDSLGGSQTPGIISDYTASELVALEDHPRIFDSYAEVQAFYNGIGDSRIAVTDITKKASMEMALETVYADDIVLYMTQHSTNEEYVGTIEINIFDTDFAADMTIEGAADIVVSYLPIDFFEYYASDASYVYENDGTKIYTYSCRLTDEGVEHHNSIAPQYSYYYYIKIVEYADGEHWKISTGYSAYGDKDKGWIEKYAEPWDAPFQD</sequence>
<evidence type="ECO:0000313" key="3">
    <source>
        <dbReference type="Proteomes" id="UP000287601"/>
    </source>
</evidence>
<protein>
    <submittedName>
        <fullName evidence="2">Uncharacterized protein</fullName>
    </submittedName>
</protein>
<proteinExistence type="predicted"/>
<keyword evidence="1" id="KW-1133">Transmembrane helix</keyword>
<evidence type="ECO:0000256" key="1">
    <source>
        <dbReference type="SAM" id="Phobius"/>
    </source>
</evidence>
<feature type="transmembrane region" description="Helical" evidence="1">
    <location>
        <begin position="214"/>
        <end position="239"/>
    </location>
</feature>
<gene>
    <name evidence="2" type="ORF">EQM06_03200</name>
</gene>
<dbReference type="EMBL" id="CP035281">
    <property type="protein sequence ID" value="QAT42316.1"/>
    <property type="molecule type" value="Genomic_DNA"/>
</dbReference>
<accession>A0A410PTV5</accession>
<dbReference type="AlphaFoldDB" id="A0A410PTV5"/>
<dbReference type="RefSeq" id="WP_128744966.1">
    <property type="nucleotide sequence ID" value="NZ_CP035281.1"/>
</dbReference>
<organism evidence="2 3">
    <name type="scientific">Aminipila luticellarii</name>
    <dbReference type="NCBI Taxonomy" id="2507160"/>
    <lineage>
        <taxon>Bacteria</taxon>
        <taxon>Bacillati</taxon>
        <taxon>Bacillota</taxon>
        <taxon>Clostridia</taxon>
        <taxon>Peptostreptococcales</taxon>
        <taxon>Anaerovoracaceae</taxon>
        <taxon>Aminipila</taxon>
    </lineage>
</organism>
<reference evidence="2 3" key="1">
    <citation type="submission" date="2019-01" db="EMBL/GenBank/DDBJ databases">
        <title>Draft genomes of a novel of Aminipila strains.</title>
        <authorList>
            <person name="Ma S."/>
        </authorList>
    </citation>
    <scope>NUCLEOTIDE SEQUENCE [LARGE SCALE GENOMIC DNA]</scope>
    <source>
        <strain evidence="3">JN-39</strain>
    </source>
</reference>
<keyword evidence="1" id="KW-0472">Membrane</keyword>
<keyword evidence="3" id="KW-1185">Reference proteome</keyword>
<evidence type="ECO:0000313" key="2">
    <source>
        <dbReference type="EMBL" id="QAT42316.1"/>
    </source>
</evidence>